<evidence type="ECO:0000313" key="3">
    <source>
        <dbReference type="EMBL" id="KAH7138414.1"/>
    </source>
</evidence>
<evidence type="ECO:0000256" key="2">
    <source>
        <dbReference type="SAM" id="Phobius"/>
    </source>
</evidence>
<evidence type="ECO:0000313" key="4">
    <source>
        <dbReference type="Proteomes" id="UP000700596"/>
    </source>
</evidence>
<dbReference type="Proteomes" id="UP000700596">
    <property type="component" value="Unassembled WGS sequence"/>
</dbReference>
<feature type="region of interest" description="Disordered" evidence="1">
    <location>
        <begin position="1"/>
        <end position="93"/>
    </location>
</feature>
<proteinExistence type="predicted"/>
<dbReference type="OrthoDB" id="5417811at2759"/>
<feature type="compositionally biased region" description="Low complexity" evidence="1">
    <location>
        <begin position="43"/>
        <end position="67"/>
    </location>
</feature>
<feature type="transmembrane region" description="Helical" evidence="2">
    <location>
        <begin position="211"/>
        <end position="231"/>
    </location>
</feature>
<sequence length="394" mass="43881">MPSFRRSPRPDQAETPLDGSPASQSSSRFGGLHNNVRSMINGSSVYSNSPAPSNNNTPKLPFLGFFRRPPPSPIEIPPPRQSTDSRSPLRPQHTAGSYMRAIAPLQDPPEPQAIYNRHPADRHPADVQLGQTDSHSQVDPEIQQLQDEINGRRRRRHRHHRRRKHQQRPNHWTQAARGKALACTLSGLFLITVLAIYLALALTNRDLGQEIHVLFIMVILAITIFFCHSLIRLCMLMLHPPVETPRIPSMTGPDGFRPVQPIRVHLARDEELESRPATPAYGLWRSSVRVDPNLLHWQRVEERNATPPPPPHPASRNGSLSGPSGAVVREVEPVLAPRPPSYASEDGVSYIMEAAPRSTVGGEGTSGMSDIHPAWRPGYAVSEVRLDEWPGARR</sequence>
<organism evidence="3 4">
    <name type="scientific">Dendryphion nanum</name>
    <dbReference type="NCBI Taxonomy" id="256645"/>
    <lineage>
        <taxon>Eukaryota</taxon>
        <taxon>Fungi</taxon>
        <taxon>Dikarya</taxon>
        <taxon>Ascomycota</taxon>
        <taxon>Pezizomycotina</taxon>
        <taxon>Dothideomycetes</taxon>
        <taxon>Pleosporomycetidae</taxon>
        <taxon>Pleosporales</taxon>
        <taxon>Torulaceae</taxon>
        <taxon>Dendryphion</taxon>
    </lineage>
</organism>
<feature type="compositionally biased region" description="Basic residues" evidence="1">
    <location>
        <begin position="152"/>
        <end position="168"/>
    </location>
</feature>
<keyword evidence="2" id="KW-0812">Transmembrane</keyword>
<accession>A0A9P9EF99</accession>
<protein>
    <submittedName>
        <fullName evidence="3">Uncharacterized protein</fullName>
    </submittedName>
</protein>
<feature type="compositionally biased region" description="Pro residues" evidence="1">
    <location>
        <begin position="68"/>
        <end position="80"/>
    </location>
</feature>
<feature type="region of interest" description="Disordered" evidence="1">
    <location>
        <begin position="303"/>
        <end position="325"/>
    </location>
</feature>
<gene>
    <name evidence="3" type="ORF">B0J11DRAFT_555198</name>
</gene>
<keyword evidence="4" id="KW-1185">Reference proteome</keyword>
<keyword evidence="2" id="KW-1133">Transmembrane helix</keyword>
<feature type="region of interest" description="Disordered" evidence="1">
    <location>
        <begin position="149"/>
        <end position="173"/>
    </location>
</feature>
<reference evidence="3" key="1">
    <citation type="journal article" date="2021" name="Nat. Commun.">
        <title>Genetic determinants of endophytism in the Arabidopsis root mycobiome.</title>
        <authorList>
            <person name="Mesny F."/>
            <person name="Miyauchi S."/>
            <person name="Thiergart T."/>
            <person name="Pickel B."/>
            <person name="Atanasova L."/>
            <person name="Karlsson M."/>
            <person name="Huettel B."/>
            <person name="Barry K.W."/>
            <person name="Haridas S."/>
            <person name="Chen C."/>
            <person name="Bauer D."/>
            <person name="Andreopoulos W."/>
            <person name="Pangilinan J."/>
            <person name="LaButti K."/>
            <person name="Riley R."/>
            <person name="Lipzen A."/>
            <person name="Clum A."/>
            <person name="Drula E."/>
            <person name="Henrissat B."/>
            <person name="Kohler A."/>
            <person name="Grigoriev I.V."/>
            <person name="Martin F.M."/>
            <person name="Hacquard S."/>
        </authorList>
    </citation>
    <scope>NUCLEOTIDE SEQUENCE</scope>
    <source>
        <strain evidence="3">MPI-CAGE-CH-0243</strain>
    </source>
</reference>
<name>A0A9P9EF99_9PLEO</name>
<evidence type="ECO:0000256" key="1">
    <source>
        <dbReference type="SAM" id="MobiDB-lite"/>
    </source>
</evidence>
<dbReference type="EMBL" id="JAGMWT010000001">
    <property type="protein sequence ID" value="KAH7138414.1"/>
    <property type="molecule type" value="Genomic_DNA"/>
</dbReference>
<feature type="transmembrane region" description="Helical" evidence="2">
    <location>
        <begin position="180"/>
        <end position="199"/>
    </location>
</feature>
<dbReference type="AlphaFoldDB" id="A0A9P9EF99"/>
<comment type="caution">
    <text evidence="3">The sequence shown here is derived from an EMBL/GenBank/DDBJ whole genome shotgun (WGS) entry which is preliminary data.</text>
</comment>
<keyword evidence="2" id="KW-0472">Membrane</keyword>